<comment type="caution">
    <text evidence="1">The sequence shown here is derived from an EMBL/GenBank/DDBJ whole genome shotgun (WGS) entry which is preliminary data.</text>
</comment>
<name>A0AA39Z9V5_9PEZI</name>
<dbReference type="Proteomes" id="UP001174997">
    <property type="component" value="Unassembled WGS sequence"/>
</dbReference>
<evidence type="ECO:0000313" key="1">
    <source>
        <dbReference type="EMBL" id="KAK0666965.1"/>
    </source>
</evidence>
<protein>
    <recommendedName>
        <fullName evidence="3">F-box domain-containing protein</fullName>
    </recommendedName>
</protein>
<dbReference type="SUPFAM" id="SSF81383">
    <property type="entry name" value="F-box domain"/>
    <property type="match status" value="1"/>
</dbReference>
<dbReference type="InterPro" id="IPR036047">
    <property type="entry name" value="F-box-like_dom_sf"/>
</dbReference>
<dbReference type="CDD" id="cd09917">
    <property type="entry name" value="F-box_SF"/>
    <property type="match status" value="1"/>
</dbReference>
<evidence type="ECO:0000313" key="2">
    <source>
        <dbReference type="Proteomes" id="UP001174997"/>
    </source>
</evidence>
<gene>
    <name evidence="1" type="ORF">QBC41DRAFT_229415</name>
</gene>
<dbReference type="EMBL" id="JAULSY010000079">
    <property type="protein sequence ID" value="KAK0666965.1"/>
    <property type="molecule type" value="Genomic_DNA"/>
</dbReference>
<organism evidence="1 2">
    <name type="scientific">Cercophora samala</name>
    <dbReference type="NCBI Taxonomy" id="330535"/>
    <lineage>
        <taxon>Eukaryota</taxon>
        <taxon>Fungi</taxon>
        <taxon>Dikarya</taxon>
        <taxon>Ascomycota</taxon>
        <taxon>Pezizomycotina</taxon>
        <taxon>Sordariomycetes</taxon>
        <taxon>Sordariomycetidae</taxon>
        <taxon>Sordariales</taxon>
        <taxon>Lasiosphaeriaceae</taxon>
        <taxon>Cercophora</taxon>
    </lineage>
</organism>
<proteinExistence type="predicted"/>
<sequence>MDGFLLRIRRHLPGVRGRPSKQEACTLQLPVELVDAILHHLSSESVICLALTCRALFVRYFPRPAHLTDKAKTTLLQYLERDHPRLYFCHDCTRLHRWRLAHIEEGIWVYSGPCFNKLGFGCYGVSSGVATYGMNLTYALARIVMNRHLYGSACGPSAKSLAVTNSLQHDFYGTRITRSWNAKIINDSLYLHGRVVFQMLGREGDLGKLRELFVFLNSHLVCPHVQPPPGYAYGSLPLISELCWDGDSLDAVEPESGGIRSCRVCFTDYRVDVELRERPRLSCGICWPRGETWAVEINRWHKLGGCRSPYDLEWYSFANWYLGQRDVQRQDVCGAGMIRREWMGGEAEDGEGEEASFV</sequence>
<keyword evidence="2" id="KW-1185">Reference proteome</keyword>
<accession>A0AA39Z9V5</accession>
<dbReference type="AlphaFoldDB" id="A0AA39Z9V5"/>
<evidence type="ECO:0008006" key="3">
    <source>
        <dbReference type="Google" id="ProtNLM"/>
    </source>
</evidence>
<reference evidence="1" key="1">
    <citation type="submission" date="2023-06" db="EMBL/GenBank/DDBJ databases">
        <title>Genome-scale phylogeny and comparative genomics of the fungal order Sordariales.</title>
        <authorList>
            <consortium name="Lawrence Berkeley National Laboratory"/>
            <person name="Hensen N."/>
            <person name="Bonometti L."/>
            <person name="Westerberg I."/>
            <person name="Brannstrom I.O."/>
            <person name="Guillou S."/>
            <person name="Cros-Aarteil S."/>
            <person name="Calhoun S."/>
            <person name="Haridas S."/>
            <person name="Kuo A."/>
            <person name="Mondo S."/>
            <person name="Pangilinan J."/>
            <person name="Riley R."/>
            <person name="Labutti K."/>
            <person name="Andreopoulos B."/>
            <person name="Lipzen A."/>
            <person name="Chen C."/>
            <person name="Yanf M."/>
            <person name="Daum C."/>
            <person name="Ng V."/>
            <person name="Clum A."/>
            <person name="Steindorff A."/>
            <person name="Ohm R."/>
            <person name="Martin F."/>
            <person name="Silar P."/>
            <person name="Natvig D."/>
            <person name="Lalanne C."/>
            <person name="Gautier V."/>
            <person name="Ament-Velasquez S.L."/>
            <person name="Kruys A."/>
            <person name="Hutchinson M.I."/>
            <person name="Powell A.J."/>
            <person name="Barry K."/>
            <person name="Miller A.N."/>
            <person name="Grigoriev I.V."/>
            <person name="Debuchy R."/>
            <person name="Gladieux P."/>
            <person name="Thoren M.H."/>
            <person name="Johannesson H."/>
        </authorList>
    </citation>
    <scope>NUCLEOTIDE SEQUENCE</scope>
    <source>
        <strain evidence="1">CBS 307.81</strain>
    </source>
</reference>